<dbReference type="RefSeq" id="WP_177193500.1">
    <property type="nucleotide sequence ID" value="NZ_FOUU01000001.1"/>
</dbReference>
<organism evidence="1 2">
    <name type="scientific">Thermodesulforhabdus norvegica</name>
    <dbReference type="NCBI Taxonomy" id="39841"/>
    <lineage>
        <taxon>Bacteria</taxon>
        <taxon>Pseudomonadati</taxon>
        <taxon>Thermodesulfobacteriota</taxon>
        <taxon>Syntrophobacteria</taxon>
        <taxon>Syntrophobacterales</taxon>
        <taxon>Thermodesulforhabdaceae</taxon>
        <taxon>Thermodesulforhabdus</taxon>
    </lineage>
</organism>
<evidence type="ECO:0000313" key="2">
    <source>
        <dbReference type="Proteomes" id="UP000199611"/>
    </source>
</evidence>
<dbReference type="Pfam" id="PF18854">
    <property type="entry name" value="baeRF_family10"/>
    <property type="match status" value="1"/>
</dbReference>
<dbReference type="STRING" id="39841.SAMN05660836_00590"/>
<accession>A0A1I4RGA4</accession>
<gene>
    <name evidence="1" type="ORF">SAMN05660836_00590</name>
</gene>
<name>A0A1I4RGA4_9BACT</name>
<sequence length="387" mass="44312">MKVFEPHVLKELKERTARDGSPVLSVYLNIDPSLPANAKGGYRTLLDQMLEKVRANIEDSSLKEHFEEDSRWIRSRVEHLIPGGKTYVAFCDVSEDFYYEEELPLRLANVVAYEDTPYVRPLIEAMDEYERYGVVLLDREKARFFIVFLGQIEELEDAINIPPVRHRKTSGTDHMRSQMVFQRRAETWSSWFLKELSERLQELTLRYQLPHLILMGPPEVTAEFYRLLPRSLQEKVVDRVRMPVKASEKEVLEACIPAIEERERAVEEKLVKDVVTAASKSGSTSEKAVMGINGVLDAINQGRVYLLVYPSGYAVSGYYCPRCEVLLDHAPENANCPYCSAELEEVDDIIWLASEKVLASKGRIEEVRSPGAKKYLEQNGFVGAFLR</sequence>
<protein>
    <submittedName>
        <fullName evidence="1">Peptide chain release factor 1 (ERF1)</fullName>
    </submittedName>
</protein>
<dbReference type="InterPro" id="IPR042226">
    <property type="entry name" value="eFR1_2_sf"/>
</dbReference>
<proteinExistence type="predicted"/>
<dbReference type="EMBL" id="FOUU01000001">
    <property type="protein sequence ID" value="SFM50983.1"/>
    <property type="molecule type" value="Genomic_DNA"/>
</dbReference>
<evidence type="ECO:0000313" key="1">
    <source>
        <dbReference type="EMBL" id="SFM50983.1"/>
    </source>
</evidence>
<dbReference type="Proteomes" id="UP000199611">
    <property type="component" value="Unassembled WGS sequence"/>
</dbReference>
<reference evidence="1 2" key="1">
    <citation type="submission" date="2016-10" db="EMBL/GenBank/DDBJ databases">
        <authorList>
            <person name="de Groot N.N."/>
        </authorList>
    </citation>
    <scope>NUCLEOTIDE SEQUENCE [LARGE SCALE GENOMIC DNA]</scope>
    <source>
        <strain evidence="1 2">DSM 9990</strain>
    </source>
</reference>
<dbReference type="Gene3D" id="3.30.420.60">
    <property type="entry name" value="eRF1 domain 2"/>
    <property type="match status" value="1"/>
</dbReference>
<keyword evidence="2" id="KW-1185">Reference proteome</keyword>
<dbReference type="InterPro" id="IPR041202">
    <property type="entry name" value="BaeRF_family10"/>
</dbReference>
<dbReference type="AlphaFoldDB" id="A0A1I4RGA4"/>